<comment type="similarity">
    <text evidence="1">Belongs to the UPF0065 (bug) family.</text>
</comment>
<name>A0A1H7Z4G8_9BACI</name>
<sequence length="355" mass="39108">MKKIWVFVLILMLGAVLAACGGSSEEASSDAEGSDDTTKVDISRVRVLIGSSSTGGDTYQNADAVTRYLEKELDTNMKVDAVGANRAFDELAKAKTDGSSIMFFHDMSYLGVEYGSFPEEYSLDNWKVGPIVAINPGNVFLSKADAPYNTMVEAAEWLKANPDKTITVAIEAGGVSQISFDGFYIWAKETYGEEVSSRIKAYITGSQSDKDQALWDGNVDIIHGAISSNVQYTEDGVEDKIKMKFLGVTSKERVEGYDIPTFAEQGIQVNGQDFVFAKEYFFLLPKDIDENFASKLDQGAAKVVENADYAKDLGVNAFYVNHYSLEESQAYLTEKRDFMRYIIENGADLNEITAN</sequence>
<proteinExistence type="inferred from homology"/>
<dbReference type="Gene3D" id="3.40.190.10">
    <property type="entry name" value="Periplasmic binding protein-like II"/>
    <property type="match status" value="1"/>
</dbReference>
<organism evidence="3 4">
    <name type="scientific">Mesobacillus persicus</name>
    <dbReference type="NCBI Taxonomy" id="930146"/>
    <lineage>
        <taxon>Bacteria</taxon>
        <taxon>Bacillati</taxon>
        <taxon>Bacillota</taxon>
        <taxon>Bacilli</taxon>
        <taxon>Bacillales</taxon>
        <taxon>Bacillaceae</taxon>
        <taxon>Mesobacillus</taxon>
    </lineage>
</organism>
<evidence type="ECO:0000313" key="4">
    <source>
        <dbReference type="Proteomes" id="UP000198553"/>
    </source>
</evidence>
<dbReference type="OrthoDB" id="2807033at2"/>
<protein>
    <submittedName>
        <fullName evidence="3">Tripartite-type tricarboxylate transporter, receptor component TctC</fullName>
    </submittedName>
</protein>
<dbReference type="EMBL" id="FOBW01000003">
    <property type="protein sequence ID" value="SEM53502.1"/>
    <property type="molecule type" value="Genomic_DNA"/>
</dbReference>
<dbReference type="RefSeq" id="WP_090742498.1">
    <property type="nucleotide sequence ID" value="NZ_FOBW01000003.1"/>
</dbReference>
<dbReference type="Proteomes" id="UP000198553">
    <property type="component" value="Unassembled WGS sequence"/>
</dbReference>
<evidence type="ECO:0000256" key="2">
    <source>
        <dbReference type="SAM" id="SignalP"/>
    </source>
</evidence>
<dbReference type="InterPro" id="IPR042100">
    <property type="entry name" value="Bug_dom1"/>
</dbReference>
<dbReference type="AlphaFoldDB" id="A0A1H7Z4G8"/>
<dbReference type="STRING" id="930146.SAMN05192533_103273"/>
<dbReference type="PANTHER" id="PTHR42928">
    <property type="entry name" value="TRICARBOXYLATE-BINDING PROTEIN"/>
    <property type="match status" value="1"/>
</dbReference>
<accession>A0A1H7Z4G8</accession>
<gene>
    <name evidence="3" type="ORF">SAMN05192533_103273</name>
</gene>
<dbReference type="InterPro" id="IPR005064">
    <property type="entry name" value="BUG"/>
</dbReference>
<reference evidence="4" key="1">
    <citation type="submission" date="2016-10" db="EMBL/GenBank/DDBJ databases">
        <authorList>
            <person name="Varghese N."/>
            <person name="Submissions S."/>
        </authorList>
    </citation>
    <scope>NUCLEOTIDE SEQUENCE [LARGE SCALE GENOMIC DNA]</scope>
    <source>
        <strain evidence="4">B48,IBRC-M 10115,DSM 25386,CECT 8001</strain>
    </source>
</reference>
<feature type="chain" id="PRO_5039003161" evidence="2">
    <location>
        <begin position="19"/>
        <end position="355"/>
    </location>
</feature>
<keyword evidence="3" id="KW-0675">Receptor</keyword>
<keyword evidence="2" id="KW-0732">Signal</keyword>
<keyword evidence="4" id="KW-1185">Reference proteome</keyword>
<dbReference type="Pfam" id="PF03401">
    <property type="entry name" value="TctC"/>
    <property type="match status" value="1"/>
</dbReference>
<evidence type="ECO:0000313" key="3">
    <source>
        <dbReference type="EMBL" id="SEM53502.1"/>
    </source>
</evidence>
<dbReference type="PROSITE" id="PS51257">
    <property type="entry name" value="PROKAR_LIPOPROTEIN"/>
    <property type="match status" value="1"/>
</dbReference>
<feature type="signal peptide" evidence="2">
    <location>
        <begin position="1"/>
        <end position="18"/>
    </location>
</feature>
<evidence type="ECO:0000256" key="1">
    <source>
        <dbReference type="ARBA" id="ARBA00006987"/>
    </source>
</evidence>
<dbReference type="PANTHER" id="PTHR42928:SF5">
    <property type="entry name" value="BLR1237 PROTEIN"/>
    <property type="match status" value="1"/>
</dbReference>
<dbReference type="Gene3D" id="3.40.190.150">
    <property type="entry name" value="Bordetella uptake gene, domain 1"/>
    <property type="match status" value="1"/>
</dbReference>